<keyword evidence="2" id="KW-0472">Membrane</keyword>
<keyword evidence="2" id="KW-1133">Transmembrane helix</keyword>
<gene>
    <name evidence="3" type="ORF">VP01_3791g3</name>
</gene>
<feature type="transmembrane region" description="Helical" evidence="2">
    <location>
        <begin position="87"/>
        <end position="108"/>
    </location>
</feature>
<feature type="transmembrane region" description="Helical" evidence="2">
    <location>
        <begin position="461"/>
        <end position="481"/>
    </location>
</feature>
<keyword evidence="2" id="KW-0812">Transmembrane</keyword>
<dbReference type="VEuPathDB" id="FungiDB:VP01_3791g3"/>
<dbReference type="EMBL" id="LAVV01008825">
    <property type="protein sequence ID" value="KNZ51831.1"/>
    <property type="molecule type" value="Genomic_DNA"/>
</dbReference>
<feature type="transmembrane region" description="Helical" evidence="2">
    <location>
        <begin position="37"/>
        <end position="58"/>
    </location>
</feature>
<feature type="region of interest" description="Disordered" evidence="1">
    <location>
        <begin position="350"/>
        <end position="379"/>
    </location>
</feature>
<reference evidence="3 4" key="1">
    <citation type="submission" date="2015-08" db="EMBL/GenBank/DDBJ databases">
        <title>Next Generation Sequencing and Analysis of the Genome of Puccinia sorghi L Schw, the Causal Agent of Maize Common Rust.</title>
        <authorList>
            <person name="Rochi L."/>
            <person name="Burguener G."/>
            <person name="Darino M."/>
            <person name="Turjanski A."/>
            <person name="Kreff E."/>
            <person name="Dieguez M.J."/>
            <person name="Sacco F."/>
        </authorList>
    </citation>
    <scope>NUCLEOTIDE SEQUENCE [LARGE SCALE GENOMIC DNA]</scope>
    <source>
        <strain evidence="3 4">RO10H11247</strain>
    </source>
</reference>
<evidence type="ECO:0000313" key="3">
    <source>
        <dbReference type="EMBL" id="KNZ51831.1"/>
    </source>
</evidence>
<feature type="transmembrane region" description="Helical" evidence="2">
    <location>
        <begin position="418"/>
        <end position="441"/>
    </location>
</feature>
<dbReference type="Proteomes" id="UP000037035">
    <property type="component" value="Unassembled WGS sequence"/>
</dbReference>
<organism evidence="3 4">
    <name type="scientific">Puccinia sorghi</name>
    <dbReference type="NCBI Taxonomy" id="27349"/>
    <lineage>
        <taxon>Eukaryota</taxon>
        <taxon>Fungi</taxon>
        <taxon>Dikarya</taxon>
        <taxon>Basidiomycota</taxon>
        <taxon>Pucciniomycotina</taxon>
        <taxon>Pucciniomycetes</taxon>
        <taxon>Pucciniales</taxon>
        <taxon>Pucciniaceae</taxon>
        <taxon>Puccinia</taxon>
    </lineage>
</organism>
<feature type="compositionally biased region" description="Polar residues" evidence="1">
    <location>
        <begin position="368"/>
        <end position="379"/>
    </location>
</feature>
<feature type="compositionally biased region" description="Basic and acidic residues" evidence="1">
    <location>
        <begin position="350"/>
        <end position="365"/>
    </location>
</feature>
<feature type="transmembrane region" description="Helical" evidence="2">
    <location>
        <begin position="179"/>
        <end position="204"/>
    </location>
</feature>
<feature type="transmembrane region" description="Helical" evidence="2">
    <location>
        <begin position="263"/>
        <end position="284"/>
    </location>
</feature>
<dbReference type="AlphaFoldDB" id="A0A0L6UTI0"/>
<evidence type="ECO:0000256" key="1">
    <source>
        <dbReference type="SAM" id="MobiDB-lite"/>
    </source>
</evidence>
<protein>
    <submittedName>
        <fullName evidence="3">Uncharacterized protein</fullName>
    </submittedName>
</protein>
<evidence type="ECO:0000256" key="2">
    <source>
        <dbReference type="SAM" id="Phobius"/>
    </source>
</evidence>
<evidence type="ECO:0000313" key="4">
    <source>
        <dbReference type="Proteomes" id="UP000037035"/>
    </source>
</evidence>
<dbReference type="OrthoDB" id="2504518at2759"/>
<proteinExistence type="predicted"/>
<sequence>MADTPLPGWTSRPSEWAVLRDQIAATSKPTLSDSIRLSFYILIALCSISTIVHLYAVVLRLRRSTPSSPNRLFDTTVLGHHQPDLTLILPIIFSSNALLNLASLSSLLSDANRLKFKGYTMAIQQFNFSLLLSAGILLAWALVCGLPPMRVGICGVPRSRWSEGITIPTILPRRAIKPWWLHVVGYSSLALVFLVPLPCIILSMRSIEDINHLDAQLLVTVNHVLEDVSPQPAGDPITNTLQTIQKLDQAASYLFTHLRMLSAIHLFLTLAILASCIWVSLEIIRPLLKQAPLMPSSTYSMNEHPTHSFHHPNDLTYKTHQLTHLAEPKPAVIANPHKTRSEQRSIDYMNHSKDHDLQNFDDKRTSQTKRSTCSNPTGTFTSETYLVPSVDNHHYPEPQAESQQQSSLSNYIKKLKSILILTGACATGFMILNFCIMINTFDYPDNNSIGDLLIMKLEWSTWLWNGSISPLIGLMNCSLLLNKGRAFKKFAIRW</sequence>
<keyword evidence="4" id="KW-1185">Reference proteome</keyword>
<feature type="transmembrane region" description="Helical" evidence="2">
    <location>
        <begin position="128"/>
        <end position="149"/>
    </location>
</feature>
<comment type="caution">
    <text evidence="3">The sequence shown here is derived from an EMBL/GenBank/DDBJ whole genome shotgun (WGS) entry which is preliminary data.</text>
</comment>
<accession>A0A0L6UTI0</accession>
<name>A0A0L6UTI0_9BASI</name>